<dbReference type="InterPro" id="IPR004099">
    <property type="entry name" value="Pyr_nucl-diS_OxRdtase_dimer"/>
</dbReference>
<reference evidence="6 7" key="1">
    <citation type="journal article" date="2018" name="Sci. Rep.">
        <title>A novel species of the marine cyanobacterium Acaryochloris with a unique pigment content and lifestyle.</title>
        <authorList>
            <person name="Partensky F."/>
            <person name="Six C."/>
            <person name="Ratin M."/>
            <person name="Garczarek L."/>
            <person name="Vaulot D."/>
            <person name="Probert I."/>
            <person name="Calteau A."/>
            <person name="Gourvil P."/>
            <person name="Marie D."/>
            <person name="Grebert T."/>
            <person name="Bouchier C."/>
            <person name="Le Panse S."/>
            <person name="Gachenot M."/>
            <person name="Rodriguez F."/>
            <person name="Garrido J.L."/>
        </authorList>
    </citation>
    <scope>NUCLEOTIDE SEQUENCE [LARGE SCALE GENOMIC DNA]</scope>
    <source>
        <strain evidence="6 7">RCC1774</strain>
    </source>
</reference>
<evidence type="ECO:0000313" key="6">
    <source>
        <dbReference type="EMBL" id="PZD72981.1"/>
    </source>
</evidence>
<evidence type="ECO:0000256" key="2">
    <source>
        <dbReference type="ARBA" id="ARBA00022630"/>
    </source>
</evidence>
<dbReference type="InterPro" id="IPR016156">
    <property type="entry name" value="FAD/NAD-linked_Rdtase_dimer_sf"/>
</dbReference>
<keyword evidence="3" id="KW-0274">FAD</keyword>
<dbReference type="AlphaFoldDB" id="A0A2W1JW75"/>
<evidence type="ECO:0000259" key="5">
    <source>
        <dbReference type="Pfam" id="PF07992"/>
    </source>
</evidence>
<dbReference type="Pfam" id="PF02852">
    <property type="entry name" value="Pyr_redox_dim"/>
    <property type="match status" value="1"/>
</dbReference>
<dbReference type="PANTHER" id="PTHR43014">
    <property type="entry name" value="MERCURIC REDUCTASE"/>
    <property type="match status" value="1"/>
</dbReference>
<keyword evidence="7" id="KW-1185">Reference proteome</keyword>
<evidence type="ECO:0000256" key="3">
    <source>
        <dbReference type="ARBA" id="ARBA00022827"/>
    </source>
</evidence>
<dbReference type="GO" id="GO:0050660">
    <property type="term" value="F:flavin adenine dinucleotide binding"/>
    <property type="evidence" value="ECO:0007669"/>
    <property type="project" value="TreeGrafter"/>
</dbReference>
<dbReference type="EMBL" id="PQWO01000007">
    <property type="protein sequence ID" value="PZD72981.1"/>
    <property type="molecule type" value="Genomic_DNA"/>
</dbReference>
<dbReference type="GO" id="GO:0016152">
    <property type="term" value="F:mercury (II) reductase (NADP+) activity"/>
    <property type="evidence" value="ECO:0007669"/>
    <property type="project" value="UniProtKB-EC"/>
</dbReference>
<dbReference type="Gene3D" id="3.30.390.30">
    <property type="match status" value="1"/>
</dbReference>
<dbReference type="SUPFAM" id="SSF51905">
    <property type="entry name" value="FAD/NAD(P)-binding domain"/>
    <property type="match status" value="1"/>
</dbReference>
<dbReference type="Gene3D" id="3.50.50.60">
    <property type="entry name" value="FAD/NAD(P)-binding domain"/>
    <property type="match status" value="2"/>
</dbReference>
<keyword evidence="2" id="KW-0285">Flavoprotein</keyword>
<gene>
    <name evidence="6" type="primary">merA_2</name>
    <name evidence="6" type="ORF">C1752_02728</name>
</gene>
<organism evidence="6 7">
    <name type="scientific">Acaryochloris thomasi RCC1774</name>
    <dbReference type="NCBI Taxonomy" id="1764569"/>
    <lineage>
        <taxon>Bacteria</taxon>
        <taxon>Bacillati</taxon>
        <taxon>Cyanobacteriota</taxon>
        <taxon>Cyanophyceae</taxon>
        <taxon>Acaryochloridales</taxon>
        <taxon>Acaryochloridaceae</taxon>
        <taxon>Acaryochloris</taxon>
        <taxon>Acaryochloris thomasi</taxon>
    </lineage>
</organism>
<evidence type="ECO:0000259" key="4">
    <source>
        <dbReference type="Pfam" id="PF02852"/>
    </source>
</evidence>
<keyword evidence="6" id="KW-0560">Oxidoreductase</keyword>
<dbReference type="OrthoDB" id="9807946at2"/>
<proteinExistence type="predicted"/>
<name>A0A2W1JW75_9CYAN</name>
<dbReference type="InterPro" id="IPR023753">
    <property type="entry name" value="FAD/NAD-binding_dom"/>
</dbReference>
<comment type="caution">
    <text evidence="6">The sequence shown here is derived from an EMBL/GenBank/DDBJ whole genome shotgun (WGS) entry which is preliminary data.</text>
</comment>
<feature type="domain" description="Pyridine nucleotide-disulphide oxidoreductase dimerisation" evidence="4">
    <location>
        <begin position="275"/>
        <end position="374"/>
    </location>
</feature>
<sequence>MAVDYDLVILGGTDAARWAAITASRFHARVALVGDQAYADARSATDTPAALASRGIDVIEAEGRFVKRPLQVVAQNRELRSRYYLLAQAPSAPKSLYLSVDAAYAKIYESPQSWLIVGDSPTALQLSQRLVKQGHAVTLAARSKLLPFEEPDAAMLLQAQLEVDGVCILTHTPLPADSVFDQVLLCNRSFSPSQIVWAEDSPTVPSPLVQSLDLTHTSDGLWVDATLRTSHPRIYACGAVLGGYNLSHIARYEASLAVKNALFSPTHAINYCHLPWAILTEPALARVGLTTAQAQRQYRQIKVFKQPYATADSTHGQPGLCHLISRDNNTLVGAHLFGTAAAEMIHLLAQAVEQQRTVSEIANGVFIDAATSDIIRQTAEEPVEHRDGLEHLFHRRRRWNF</sequence>
<dbReference type="GO" id="GO:0003955">
    <property type="term" value="F:NAD(P)H dehydrogenase (quinone) activity"/>
    <property type="evidence" value="ECO:0007669"/>
    <property type="project" value="TreeGrafter"/>
</dbReference>
<dbReference type="Proteomes" id="UP000248857">
    <property type="component" value="Unassembled WGS sequence"/>
</dbReference>
<protein>
    <submittedName>
        <fullName evidence="6">Mercuric reductase</fullName>
        <ecNumber evidence="6">1.16.1.1</ecNumber>
    </submittedName>
</protein>
<comment type="cofactor">
    <cofactor evidence="1">
        <name>FAD</name>
        <dbReference type="ChEBI" id="CHEBI:57692"/>
    </cofactor>
</comment>
<dbReference type="PANTHER" id="PTHR43014:SF2">
    <property type="entry name" value="MERCURIC REDUCTASE"/>
    <property type="match status" value="1"/>
</dbReference>
<accession>A0A2W1JW75</accession>
<dbReference type="InterPro" id="IPR036188">
    <property type="entry name" value="FAD/NAD-bd_sf"/>
</dbReference>
<evidence type="ECO:0000256" key="1">
    <source>
        <dbReference type="ARBA" id="ARBA00001974"/>
    </source>
</evidence>
<feature type="domain" description="FAD/NAD(P)-binding" evidence="5">
    <location>
        <begin position="76"/>
        <end position="254"/>
    </location>
</feature>
<dbReference type="SUPFAM" id="SSF55424">
    <property type="entry name" value="FAD/NAD-linked reductases, dimerisation (C-terminal) domain"/>
    <property type="match status" value="1"/>
</dbReference>
<dbReference type="RefSeq" id="WP_110986431.1">
    <property type="nucleotide sequence ID" value="NZ_CAWNWM010000007.1"/>
</dbReference>
<dbReference type="Pfam" id="PF07992">
    <property type="entry name" value="Pyr_redox_2"/>
    <property type="match status" value="1"/>
</dbReference>
<dbReference type="EC" id="1.16.1.1" evidence="6"/>
<evidence type="ECO:0000313" key="7">
    <source>
        <dbReference type="Proteomes" id="UP000248857"/>
    </source>
</evidence>